<keyword evidence="1" id="KW-0560">Oxidoreductase</keyword>
<comment type="caution">
    <text evidence="4">The sequence shown here is derived from an EMBL/GenBank/DDBJ whole genome shotgun (WGS) entry which is preliminary data.</text>
</comment>
<dbReference type="InterPro" id="IPR036291">
    <property type="entry name" value="NAD(P)-bd_dom_sf"/>
</dbReference>
<dbReference type="EMBL" id="JAUBYV010000003">
    <property type="protein sequence ID" value="KAK2628033.1"/>
    <property type="molecule type" value="Genomic_DNA"/>
</dbReference>
<dbReference type="CDD" id="cd05288">
    <property type="entry name" value="PGDH"/>
    <property type="match status" value="1"/>
</dbReference>
<evidence type="ECO:0000259" key="2">
    <source>
        <dbReference type="Pfam" id="PF00107"/>
    </source>
</evidence>
<dbReference type="InterPro" id="IPR013149">
    <property type="entry name" value="ADH-like_C"/>
</dbReference>
<organism evidence="4 5">
    <name type="scientific">Diplocarpon rosae</name>
    <dbReference type="NCBI Taxonomy" id="946125"/>
    <lineage>
        <taxon>Eukaryota</taxon>
        <taxon>Fungi</taxon>
        <taxon>Dikarya</taxon>
        <taxon>Ascomycota</taxon>
        <taxon>Pezizomycotina</taxon>
        <taxon>Leotiomycetes</taxon>
        <taxon>Helotiales</taxon>
        <taxon>Drepanopezizaceae</taxon>
        <taxon>Diplocarpon</taxon>
    </lineage>
</organism>
<dbReference type="Pfam" id="PF16884">
    <property type="entry name" value="ADH_N_2"/>
    <property type="match status" value="1"/>
</dbReference>
<reference evidence="4" key="1">
    <citation type="submission" date="2023-06" db="EMBL/GenBank/DDBJ databases">
        <title>Draft genome of Marssonina rosae.</title>
        <authorList>
            <person name="Cheng Q."/>
        </authorList>
    </citation>
    <scope>NUCLEOTIDE SEQUENCE</scope>
    <source>
        <strain evidence="4">R4</strain>
    </source>
</reference>
<dbReference type="AlphaFoldDB" id="A0AAD9T394"/>
<accession>A0AAD9T394</accession>
<dbReference type="SUPFAM" id="SSF50129">
    <property type="entry name" value="GroES-like"/>
    <property type="match status" value="1"/>
</dbReference>
<dbReference type="Gene3D" id="3.40.50.720">
    <property type="entry name" value="NAD(P)-binding Rossmann-like Domain"/>
    <property type="match status" value="1"/>
</dbReference>
<dbReference type="InterPro" id="IPR045010">
    <property type="entry name" value="MDR_fam"/>
</dbReference>
<keyword evidence="5" id="KW-1185">Reference proteome</keyword>
<protein>
    <recommendedName>
        <fullName evidence="6">Enoyl reductase (ER) domain-containing protein</fullName>
    </recommendedName>
</protein>
<dbReference type="SUPFAM" id="SSF51735">
    <property type="entry name" value="NAD(P)-binding Rossmann-fold domains"/>
    <property type="match status" value="1"/>
</dbReference>
<dbReference type="Gene3D" id="3.90.180.10">
    <property type="entry name" value="Medium-chain alcohol dehydrogenases, catalytic domain"/>
    <property type="match status" value="2"/>
</dbReference>
<evidence type="ECO:0000256" key="1">
    <source>
        <dbReference type="ARBA" id="ARBA00023002"/>
    </source>
</evidence>
<dbReference type="PANTHER" id="PTHR43205">
    <property type="entry name" value="PROSTAGLANDIN REDUCTASE"/>
    <property type="match status" value="1"/>
</dbReference>
<proteinExistence type="predicted"/>
<dbReference type="InterPro" id="IPR011032">
    <property type="entry name" value="GroES-like_sf"/>
</dbReference>
<sequence>MSSQTHATKQLILASKPSGLPTLKDGQVLCKVEYFSNDTGLRNFIQSNVAPARLYVPTVPLGSAMRSGLIATVLESLSLRRAFGASGLAVYTGLYYAGEAKAQDTIVISAAAGATGSMVGAVQIAVKLLGARRVGLAHACVNYTSPTFETDLIAATPEEVDVYFDNVGGHVLDVMLTRVKRHGKIAVCGAVSEYNADKPMALKNWFELVSGRFTIRGIIMLDYMEKVPEILGELITAVADGRIVLDDGETVVEAKIEQQPEVWMQLFSGGNTGKLITKLIR</sequence>
<feature type="domain" description="Oxidoreductase N-terminal" evidence="3">
    <location>
        <begin position="18"/>
        <end position="78"/>
    </location>
</feature>
<gene>
    <name evidence="4" type="ORF">QTJ16_002679</name>
</gene>
<evidence type="ECO:0000313" key="5">
    <source>
        <dbReference type="Proteomes" id="UP001285354"/>
    </source>
</evidence>
<name>A0AAD9T394_9HELO</name>
<dbReference type="InterPro" id="IPR041694">
    <property type="entry name" value="ADH_N_2"/>
</dbReference>
<evidence type="ECO:0000313" key="4">
    <source>
        <dbReference type="EMBL" id="KAK2628033.1"/>
    </source>
</evidence>
<dbReference type="Pfam" id="PF00107">
    <property type="entry name" value="ADH_zinc_N"/>
    <property type="match status" value="1"/>
</dbReference>
<feature type="domain" description="Alcohol dehydrogenase-like C-terminal" evidence="2">
    <location>
        <begin position="109"/>
        <end position="230"/>
    </location>
</feature>
<dbReference type="PANTHER" id="PTHR43205:SF19">
    <property type="entry name" value="ENOYL REDUCTASE (ER) DOMAIN-CONTAINING PROTEIN"/>
    <property type="match status" value="1"/>
</dbReference>
<evidence type="ECO:0008006" key="6">
    <source>
        <dbReference type="Google" id="ProtNLM"/>
    </source>
</evidence>
<dbReference type="Proteomes" id="UP001285354">
    <property type="component" value="Unassembled WGS sequence"/>
</dbReference>
<evidence type="ECO:0000259" key="3">
    <source>
        <dbReference type="Pfam" id="PF16884"/>
    </source>
</evidence>
<dbReference type="GO" id="GO:0016628">
    <property type="term" value="F:oxidoreductase activity, acting on the CH-CH group of donors, NAD or NADP as acceptor"/>
    <property type="evidence" value="ECO:0007669"/>
    <property type="project" value="InterPro"/>
</dbReference>